<reference evidence="3 4" key="1">
    <citation type="submission" date="2024-01" db="EMBL/GenBank/DDBJ databases">
        <title>The complete chloroplast genome sequence of Lithospermum erythrorhizon: insights into the phylogenetic relationship among Boraginaceae species and the maternal lineages of purple gromwells.</title>
        <authorList>
            <person name="Okada T."/>
            <person name="Watanabe K."/>
        </authorList>
    </citation>
    <scope>NUCLEOTIDE SEQUENCE [LARGE SCALE GENOMIC DNA]</scope>
</reference>
<evidence type="ECO:0000313" key="3">
    <source>
        <dbReference type="EMBL" id="GAA0163741.1"/>
    </source>
</evidence>
<feature type="domain" description="DUF4216" evidence="2">
    <location>
        <begin position="1"/>
        <end position="63"/>
    </location>
</feature>
<protein>
    <recommendedName>
        <fullName evidence="2">DUF4216 domain-containing protein</fullName>
    </recommendedName>
</protein>
<evidence type="ECO:0000313" key="4">
    <source>
        <dbReference type="Proteomes" id="UP001454036"/>
    </source>
</evidence>
<dbReference type="Pfam" id="PF13952">
    <property type="entry name" value="DUF4216"/>
    <property type="match status" value="1"/>
</dbReference>
<comment type="caution">
    <text evidence="3">The sequence shown here is derived from an EMBL/GenBank/DDBJ whole genome shotgun (WGS) entry which is preliminary data.</text>
</comment>
<accession>A0AAV3QKF2</accession>
<keyword evidence="4" id="KW-1185">Reference proteome</keyword>
<feature type="region of interest" description="Disordered" evidence="1">
    <location>
        <begin position="105"/>
        <end position="129"/>
    </location>
</feature>
<feature type="compositionally biased region" description="Basic and acidic residues" evidence="1">
    <location>
        <begin position="105"/>
        <end position="118"/>
    </location>
</feature>
<dbReference type="Proteomes" id="UP001454036">
    <property type="component" value="Unassembled WGS sequence"/>
</dbReference>
<organism evidence="3 4">
    <name type="scientific">Lithospermum erythrorhizon</name>
    <name type="common">Purple gromwell</name>
    <name type="synonym">Lithospermum officinale var. erythrorhizon</name>
    <dbReference type="NCBI Taxonomy" id="34254"/>
    <lineage>
        <taxon>Eukaryota</taxon>
        <taxon>Viridiplantae</taxon>
        <taxon>Streptophyta</taxon>
        <taxon>Embryophyta</taxon>
        <taxon>Tracheophyta</taxon>
        <taxon>Spermatophyta</taxon>
        <taxon>Magnoliopsida</taxon>
        <taxon>eudicotyledons</taxon>
        <taxon>Gunneridae</taxon>
        <taxon>Pentapetalae</taxon>
        <taxon>asterids</taxon>
        <taxon>lamiids</taxon>
        <taxon>Boraginales</taxon>
        <taxon>Boraginaceae</taxon>
        <taxon>Boraginoideae</taxon>
        <taxon>Lithospermeae</taxon>
        <taxon>Lithospermum</taxon>
    </lineage>
</organism>
<dbReference type="EMBL" id="BAABME010004836">
    <property type="protein sequence ID" value="GAA0163741.1"/>
    <property type="molecule type" value="Genomic_DNA"/>
</dbReference>
<feature type="compositionally biased region" description="Acidic residues" evidence="1">
    <location>
        <begin position="119"/>
        <end position="129"/>
    </location>
</feature>
<dbReference type="InterPro" id="IPR025312">
    <property type="entry name" value="DUF4216"/>
</dbReference>
<proteinExistence type="predicted"/>
<dbReference type="PANTHER" id="PTHR48258">
    <property type="entry name" value="DUF4218 DOMAIN-CONTAINING PROTEIN-RELATED"/>
    <property type="match status" value="1"/>
</dbReference>
<evidence type="ECO:0000259" key="2">
    <source>
        <dbReference type="Pfam" id="PF13952"/>
    </source>
</evidence>
<sequence>MFKCDWVDINRGNMVDEFGFTLVNFNYLLYKENLEAHEPFVLSSQAEQVWYLDDPINLDWKVVISMSRRDHYDVYSVDVEDEALNIQQLDDHIPARDEDVGWVRQDVDGVEVSDHERDDNMEEDDEEEK</sequence>
<evidence type="ECO:0000256" key="1">
    <source>
        <dbReference type="SAM" id="MobiDB-lite"/>
    </source>
</evidence>
<gene>
    <name evidence="3" type="ORF">LIER_19535</name>
</gene>
<dbReference type="PANTHER" id="PTHR48258:SF15">
    <property type="entry name" value="OS02G0543900 PROTEIN"/>
    <property type="match status" value="1"/>
</dbReference>
<name>A0AAV3QKF2_LITER</name>
<dbReference type="AlphaFoldDB" id="A0AAV3QKF2"/>